<sequence length="27" mass="3288">HEMPFEKINEAFELLHEGKSIRTVLRY</sequence>
<protein>
    <submittedName>
        <fullName evidence="1">S-(Hydroxymethyl)glutathione dehydrogenase</fullName>
    </submittedName>
</protein>
<keyword evidence="3" id="KW-1185">Reference proteome</keyword>
<proteinExistence type="predicted"/>
<dbReference type="InterPro" id="IPR011032">
    <property type="entry name" value="GroES-like_sf"/>
</dbReference>
<comment type="caution">
    <text evidence="1">The sequence shown here is derived from an EMBL/GenBank/DDBJ whole genome shotgun (WGS) entry which is preliminary data.</text>
</comment>
<dbReference type="Proteomes" id="UP001318321">
    <property type="component" value="Unassembled WGS sequence"/>
</dbReference>
<evidence type="ECO:0000313" key="2">
    <source>
        <dbReference type="EMBL" id="NIC07223.1"/>
    </source>
</evidence>
<reference evidence="1 3" key="1">
    <citation type="submission" date="2020-03" db="EMBL/GenBank/DDBJ databases">
        <title>Identification of Halomonas strains.</title>
        <authorList>
            <person name="Xiao Z."/>
            <person name="Dong F."/>
            <person name="Wang Z."/>
            <person name="Zhao J.-Y."/>
        </authorList>
    </citation>
    <scope>NUCLEOTIDE SEQUENCE [LARGE SCALE GENOMIC DNA]</scope>
    <source>
        <strain evidence="1 3">DX6</strain>
    </source>
</reference>
<accession>A0ABX0PSH9</accession>
<evidence type="ECO:0000313" key="3">
    <source>
        <dbReference type="Proteomes" id="UP001318321"/>
    </source>
</evidence>
<organism evidence="1 3">
    <name type="scientific">Billgrantia bachuensis</name>
    <dbReference type="NCBI Taxonomy" id="2717286"/>
    <lineage>
        <taxon>Bacteria</taxon>
        <taxon>Pseudomonadati</taxon>
        <taxon>Pseudomonadota</taxon>
        <taxon>Gammaproteobacteria</taxon>
        <taxon>Oceanospirillales</taxon>
        <taxon>Halomonadaceae</taxon>
        <taxon>Billgrantia</taxon>
    </lineage>
</organism>
<dbReference type="EMBL" id="JAAQTO010000032">
    <property type="protein sequence ID" value="NIC06337.1"/>
    <property type="molecule type" value="Genomic_DNA"/>
</dbReference>
<name>A0ABX0PSH9_9GAMM</name>
<feature type="non-terminal residue" evidence="1">
    <location>
        <position position="1"/>
    </location>
</feature>
<gene>
    <name evidence="1" type="ORF">HBJ55_12945</name>
    <name evidence="2" type="ORF">HBJ55_17480</name>
</gene>
<dbReference type="Gene3D" id="3.90.180.10">
    <property type="entry name" value="Medium-chain alcohol dehydrogenases, catalytic domain"/>
    <property type="match status" value="1"/>
</dbReference>
<dbReference type="EMBL" id="JAAQTO010000049">
    <property type="protein sequence ID" value="NIC07223.1"/>
    <property type="molecule type" value="Genomic_DNA"/>
</dbReference>
<evidence type="ECO:0000313" key="1">
    <source>
        <dbReference type="EMBL" id="NIC06337.1"/>
    </source>
</evidence>
<dbReference type="SUPFAM" id="SSF50129">
    <property type="entry name" value="GroES-like"/>
    <property type="match status" value="1"/>
</dbReference>